<dbReference type="EMBL" id="JBHRFL010000003">
    <property type="protein sequence ID" value="MFC6068582.1"/>
    <property type="molecule type" value="Genomic_DNA"/>
</dbReference>
<protein>
    <submittedName>
        <fullName evidence="1">Uncharacterized protein</fullName>
    </submittedName>
</protein>
<proteinExistence type="predicted"/>
<dbReference type="RefSeq" id="WP_239682753.1">
    <property type="nucleotide sequence ID" value="NZ_CP134450.1"/>
</dbReference>
<gene>
    <name evidence="1" type="ORF">ACFLLB_03240</name>
</gene>
<evidence type="ECO:0000313" key="1">
    <source>
        <dbReference type="EMBL" id="MFC6068582.1"/>
    </source>
</evidence>
<name>A0ABW1MZM2_9GAMM</name>
<organism evidence="1 2">
    <name type="scientific">Stenotrophomonas geniculata</name>
    <dbReference type="NCBI Taxonomy" id="86188"/>
    <lineage>
        <taxon>Bacteria</taxon>
        <taxon>Pseudomonadati</taxon>
        <taxon>Pseudomonadota</taxon>
        <taxon>Gammaproteobacteria</taxon>
        <taxon>Lysobacterales</taxon>
        <taxon>Lysobacteraceae</taxon>
        <taxon>Stenotrophomonas</taxon>
    </lineage>
</organism>
<keyword evidence="2" id="KW-1185">Reference proteome</keyword>
<evidence type="ECO:0000313" key="2">
    <source>
        <dbReference type="Proteomes" id="UP001596115"/>
    </source>
</evidence>
<dbReference type="Proteomes" id="UP001596115">
    <property type="component" value="Unassembled WGS sequence"/>
</dbReference>
<accession>A0ABW1MZM2</accession>
<comment type="caution">
    <text evidence="1">The sequence shown here is derived from an EMBL/GenBank/DDBJ whole genome shotgun (WGS) entry which is preliminary data.</text>
</comment>
<sequence length="209" mass="23286">MDTLVRRRMAAQSVIADSGSYRRSPTNSRMFRLFLLLVCVVPAIAIGAREGHAPEWVREVTADKDLQVDPEMVGVRLEPTARGAFLDTRVHRIGEKRFRALYQVFDSNASNPMGRCGAGREIHLFVYELTVPKPIERGRVLISSCLETLSLVSQNSGRSNSESDFSSVIWQGDGFSIEWWGIGPGGDTSSHYALRNDRFVPTRSGEGNR</sequence>
<reference evidence="1 2" key="1">
    <citation type="submission" date="2024-09" db="EMBL/GenBank/DDBJ databases">
        <title>Whole genome analysis of Stenotrophomonas geniculata MK-1, and its biological control impact on peanut foliage fungus diseases.</title>
        <authorList>
            <person name="Ahsan T."/>
        </authorList>
    </citation>
    <scope>NUCLEOTIDE SEQUENCE [LARGE SCALE GENOMIC DNA]</scope>
    <source>
        <strain evidence="1 2">MK-1</strain>
    </source>
</reference>